<keyword evidence="1" id="KW-0489">Methyltransferase</keyword>
<evidence type="ECO:0000256" key="1">
    <source>
        <dbReference type="ARBA" id="ARBA00022603"/>
    </source>
</evidence>
<dbReference type="EMBL" id="FWFR01000008">
    <property type="protein sequence ID" value="SLN77559.1"/>
    <property type="molecule type" value="Genomic_DNA"/>
</dbReference>
<evidence type="ECO:0000256" key="2">
    <source>
        <dbReference type="ARBA" id="ARBA00022679"/>
    </source>
</evidence>
<keyword evidence="6" id="KW-1185">Reference proteome</keyword>
<comment type="similarity">
    <text evidence="4">Belongs to the MT-A70-like family.</text>
</comment>
<dbReference type="InterPro" id="IPR007757">
    <property type="entry name" value="MT-A70-like"/>
</dbReference>
<keyword evidence="3" id="KW-0949">S-adenosyl-L-methionine</keyword>
<evidence type="ECO:0000313" key="5">
    <source>
        <dbReference type="EMBL" id="SLN77559.1"/>
    </source>
</evidence>
<dbReference type="Pfam" id="PF05063">
    <property type="entry name" value="MT-A70"/>
    <property type="match status" value="1"/>
</dbReference>
<name>A0A1Y5TZV3_9PROT</name>
<dbReference type="PANTHER" id="PTHR12829">
    <property type="entry name" value="N6-ADENOSINE-METHYLTRANSFERASE"/>
    <property type="match status" value="1"/>
</dbReference>
<dbReference type="PROSITE" id="PS00092">
    <property type="entry name" value="N6_MTASE"/>
    <property type="match status" value="1"/>
</dbReference>
<evidence type="ECO:0000313" key="6">
    <source>
        <dbReference type="Proteomes" id="UP000193200"/>
    </source>
</evidence>
<dbReference type="AlphaFoldDB" id="A0A1Y5TZV3"/>
<sequence>MSAPLDPPLPEGQYRVILADPPWQFRSWSAKGEGRSAQAHYDTMPTAEIAALPVGDLAAADCALFLWATWPMLPDALAVIAAWRFTYKTLAFDWVKTLARHDGAAPLFLTERDFHMGGGLTATRSNTEPCLLATRGAPKRLDGGVRQLIIAPRREHSRKPDETRPLIERLYAGPWLDLFSRTDRPGWTCWGREAGKFNAETEDAA</sequence>
<keyword evidence="2" id="KW-0808">Transferase</keyword>
<proteinExistence type="inferred from homology"/>
<dbReference type="OrthoDB" id="9800596at2"/>
<dbReference type="RefSeq" id="WP_085885792.1">
    <property type="nucleotide sequence ID" value="NZ_FWFR01000008.1"/>
</dbReference>
<dbReference type="PANTHER" id="PTHR12829:SF7">
    <property type="entry name" value="N6-ADENOSINE-METHYLTRANSFERASE CATALYTIC SUBUNIT"/>
    <property type="match status" value="1"/>
</dbReference>
<dbReference type="GO" id="GO:0008168">
    <property type="term" value="F:methyltransferase activity"/>
    <property type="evidence" value="ECO:0007669"/>
    <property type="project" value="UniProtKB-KW"/>
</dbReference>
<dbReference type="InParanoid" id="A0A1Y5TZV3"/>
<dbReference type="InterPro" id="IPR002052">
    <property type="entry name" value="DNA_methylase_N6_adenine_CS"/>
</dbReference>
<protein>
    <recommendedName>
        <fullName evidence="7">DNA methyltransferase</fullName>
    </recommendedName>
</protein>
<dbReference type="InterPro" id="IPR029063">
    <property type="entry name" value="SAM-dependent_MTases_sf"/>
</dbReference>
<dbReference type="GO" id="GO:0003676">
    <property type="term" value="F:nucleic acid binding"/>
    <property type="evidence" value="ECO:0007669"/>
    <property type="project" value="InterPro"/>
</dbReference>
<organism evidence="5 6">
    <name type="scientific">Oceanibacterium hippocampi</name>
    <dbReference type="NCBI Taxonomy" id="745714"/>
    <lineage>
        <taxon>Bacteria</taxon>
        <taxon>Pseudomonadati</taxon>
        <taxon>Pseudomonadota</taxon>
        <taxon>Alphaproteobacteria</taxon>
        <taxon>Sneathiellales</taxon>
        <taxon>Sneathiellaceae</taxon>
        <taxon>Oceanibacterium</taxon>
    </lineage>
</organism>
<evidence type="ECO:0000256" key="3">
    <source>
        <dbReference type="ARBA" id="ARBA00022691"/>
    </source>
</evidence>
<evidence type="ECO:0008006" key="7">
    <source>
        <dbReference type="Google" id="ProtNLM"/>
    </source>
</evidence>
<evidence type="ECO:0000256" key="4">
    <source>
        <dbReference type="PROSITE-ProRule" id="PRU00489"/>
    </source>
</evidence>
<accession>A0A1Y5TZV3</accession>
<dbReference type="Proteomes" id="UP000193200">
    <property type="component" value="Unassembled WGS sequence"/>
</dbReference>
<dbReference type="SUPFAM" id="SSF53335">
    <property type="entry name" value="S-adenosyl-L-methionine-dependent methyltransferases"/>
    <property type="match status" value="1"/>
</dbReference>
<dbReference type="PROSITE" id="PS51143">
    <property type="entry name" value="MT_A70"/>
    <property type="match status" value="1"/>
</dbReference>
<reference evidence="5 6" key="1">
    <citation type="submission" date="2017-03" db="EMBL/GenBank/DDBJ databases">
        <authorList>
            <person name="Afonso C.L."/>
            <person name="Miller P.J."/>
            <person name="Scott M.A."/>
            <person name="Spackman E."/>
            <person name="Goraichik I."/>
            <person name="Dimitrov K.M."/>
            <person name="Suarez D.L."/>
            <person name="Swayne D.E."/>
        </authorList>
    </citation>
    <scope>NUCLEOTIDE SEQUENCE [LARGE SCALE GENOMIC DNA]</scope>
    <source>
        <strain evidence="5 6">CECT 7691</strain>
    </source>
</reference>
<gene>
    <name evidence="5" type="ORF">OCH7691_04458</name>
</gene>
<dbReference type="GO" id="GO:0032259">
    <property type="term" value="P:methylation"/>
    <property type="evidence" value="ECO:0007669"/>
    <property type="project" value="UniProtKB-KW"/>
</dbReference>